<feature type="region of interest" description="Disordered" evidence="1">
    <location>
        <begin position="57"/>
        <end position="109"/>
    </location>
</feature>
<feature type="compositionally biased region" description="Low complexity" evidence="1">
    <location>
        <begin position="564"/>
        <end position="576"/>
    </location>
</feature>
<name>A0A8K0DCI4_IGNLU</name>
<feature type="region of interest" description="Disordered" evidence="1">
    <location>
        <begin position="216"/>
        <end position="398"/>
    </location>
</feature>
<feature type="compositionally biased region" description="Basic and acidic residues" evidence="1">
    <location>
        <begin position="369"/>
        <end position="389"/>
    </location>
</feature>
<sequence length="808" mass="91619">MSKFDEVVKLYAEADQIALDALKEFEIVLKREKLSFLDAVERDVELFKETGQLVLNVTNEPRTSNSKGTKEDNKEETDATSKGRSSSLKENIGENCGKSLRSSTRPKRNVFTETSQVSNVQANVSVNSNANEHISGIIPNMIVKIERLSEDFKKNQLDVQNTKIEDLKVKQEVNEMPPPLRPPIRQTRKKKGAQNTVNSRNADLQALSIKVEQIDQENKKQTTEVKASSKPASLVRDSDVQIHCEPIHTINLIDSEEESDKPRTRGRTRTKKTQNKDQSSNSEQDNEIAPARVTRTKTRNAAKNKETESDADSGDKQKRVRSSSDEDHSKTRNTAKSHSKRTRTEKATEDKQNENNTSVYEDAISNTENAHKNQTENMEENSRKKDNNNKTHPVSNGNTIVNNVALNETVVVEKPKNKVALMNETIVISKVPENQNDLKDLMTDDEDIVVSPPNNKKTNLKQVFSPYASSPVKQRVQAFEKLRVEANCDLPPRMTRTKTKAKAKEQQEIIQDNANETPQSNLKNYAKQGAIPKVKSLLTNNGAASEKYKQKGYLTNQSSTDNTSISAKPKSAIKSSQAEFRERELKRKQKEAEALSKKEALIQALTEEKKRKREERQIRAQQTRDAIEKDKQKVLESAERIKQEKLKQMLAEKEEKLLKQREEAARKRAIAQKKAAEEKQKEELKRLEQERAKKLCDKDNIPPYLKHETPMLPTEDCYDSDDSNAGKSFTVPAWQKKELLITRLKCLRSLGKQKQGLYCNGPRTVNLKEFFPSIEPHKLKRTSSAIWNRSGVLRLASMAEEGEEGTAA</sequence>
<feature type="region of interest" description="Disordered" evidence="1">
    <location>
        <begin position="549"/>
        <end position="578"/>
    </location>
</feature>
<evidence type="ECO:0000313" key="2">
    <source>
        <dbReference type="EMBL" id="KAF2898300.1"/>
    </source>
</evidence>
<feature type="compositionally biased region" description="Basic residues" evidence="1">
    <location>
        <begin position="264"/>
        <end position="273"/>
    </location>
</feature>
<dbReference type="Proteomes" id="UP000801492">
    <property type="component" value="Unassembled WGS sequence"/>
</dbReference>
<feature type="compositionally biased region" description="Basic and acidic residues" evidence="1">
    <location>
        <begin position="236"/>
        <end position="246"/>
    </location>
</feature>
<feature type="compositionally biased region" description="Basic and acidic residues" evidence="1">
    <location>
        <begin position="303"/>
        <end position="330"/>
    </location>
</feature>
<feature type="compositionally biased region" description="Polar residues" evidence="1">
    <location>
        <begin position="57"/>
        <end position="67"/>
    </location>
</feature>
<feature type="compositionally biased region" description="Polar residues" evidence="1">
    <location>
        <begin position="553"/>
        <end position="563"/>
    </location>
</feature>
<feature type="compositionally biased region" description="Polar residues" evidence="1">
    <location>
        <begin position="354"/>
        <end position="368"/>
    </location>
</feature>
<organism evidence="2 3">
    <name type="scientific">Ignelater luminosus</name>
    <name type="common">Cucubano</name>
    <name type="synonym">Pyrophorus luminosus</name>
    <dbReference type="NCBI Taxonomy" id="2038154"/>
    <lineage>
        <taxon>Eukaryota</taxon>
        <taxon>Metazoa</taxon>
        <taxon>Ecdysozoa</taxon>
        <taxon>Arthropoda</taxon>
        <taxon>Hexapoda</taxon>
        <taxon>Insecta</taxon>
        <taxon>Pterygota</taxon>
        <taxon>Neoptera</taxon>
        <taxon>Endopterygota</taxon>
        <taxon>Coleoptera</taxon>
        <taxon>Polyphaga</taxon>
        <taxon>Elateriformia</taxon>
        <taxon>Elateroidea</taxon>
        <taxon>Elateridae</taxon>
        <taxon>Agrypninae</taxon>
        <taxon>Pyrophorini</taxon>
        <taxon>Ignelater</taxon>
    </lineage>
</organism>
<evidence type="ECO:0000256" key="1">
    <source>
        <dbReference type="SAM" id="MobiDB-lite"/>
    </source>
</evidence>
<dbReference type="AlphaFoldDB" id="A0A8K0DCI4"/>
<evidence type="ECO:0000313" key="3">
    <source>
        <dbReference type="Proteomes" id="UP000801492"/>
    </source>
</evidence>
<feature type="region of interest" description="Disordered" evidence="1">
    <location>
        <begin position="174"/>
        <end position="202"/>
    </location>
</feature>
<keyword evidence="3" id="KW-1185">Reference proteome</keyword>
<accession>A0A8K0DCI4</accession>
<protein>
    <recommendedName>
        <fullName evidence="4">Inner centromere protein ARK-binding domain-containing protein</fullName>
    </recommendedName>
</protein>
<feature type="compositionally biased region" description="Basic and acidic residues" evidence="1">
    <location>
        <begin position="68"/>
        <end position="81"/>
    </location>
</feature>
<comment type="caution">
    <text evidence="2">The sequence shown here is derived from an EMBL/GenBank/DDBJ whole genome shotgun (WGS) entry which is preliminary data.</text>
</comment>
<reference evidence="2" key="1">
    <citation type="submission" date="2019-08" db="EMBL/GenBank/DDBJ databases">
        <title>The genome of the North American firefly Photinus pyralis.</title>
        <authorList>
            <consortium name="Photinus pyralis genome working group"/>
            <person name="Fallon T.R."/>
            <person name="Sander Lower S.E."/>
            <person name="Weng J.-K."/>
        </authorList>
    </citation>
    <scope>NUCLEOTIDE SEQUENCE</scope>
    <source>
        <strain evidence="2">TRF0915ILg1</strain>
        <tissue evidence="2">Whole body</tissue>
    </source>
</reference>
<dbReference type="EMBL" id="VTPC01003590">
    <property type="protein sequence ID" value="KAF2898300.1"/>
    <property type="molecule type" value="Genomic_DNA"/>
</dbReference>
<feature type="region of interest" description="Disordered" evidence="1">
    <location>
        <begin position="606"/>
        <end position="631"/>
    </location>
</feature>
<evidence type="ECO:0008006" key="4">
    <source>
        <dbReference type="Google" id="ProtNLM"/>
    </source>
</evidence>
<proteinExistence type="predicted"/>
<gene>
    <name evidence="2" type="ORF">ILUMI_07871</name>
</gene>
<feature type="compositionally biased region" description="Basic and acidic residues" evidence="1">
    <location>
        <begin position="606"/>
        <end position="618"/>
    </location>
</feature>
<feature type="compositionally biased region" description="Basic and acidic residues" evidence="1">
    <location>
        <begin position="342"/>
        <end position="353"/>
    </location>
</feature>
<feature type="compositionally biased region" description="Basic residues" evidence="1">
    <location>
        <begin position="331"/>
        <end position="341"/>
    </location>
</feature>
<feature type="compositionally biased region" description="Polar residues" evidence="1">
    <location>
        <begin position="193"/>
        <end position="202"/>
    </location>
</feature>
<dbReference type="OrthoDB" id="6123at2759"/>